<reference evidence="2" key="1">
    <citation type="journal article" date="2024" name="Front. Bioeng. Biotechnol.">
        <title>Genome-scale model development and genomic sequencing of the oleaginous clade Lipomyces.</title>
        <authorList>
            <person name="Czajka J.J."/>
            <person name="Han Y."/>
            <person name="Kim J."/>
            <person name="Mondo S.J."/>
            <person name="Hofstad B.A."/>
            <person name="Robles A."/>
            <person name="Haridas S."/>
            <person name="Riley R."/>
            <person name="LaButti K."/>
            <person name="Pangilinan J."/>
            <person name="Andreopoulos W."/>
            <person name="Lipzen A."/>
            <person name="Yan J."/>
            <person name="Wang M."/>
            <person name="Ng V."/>
            <person name="Grigoriev I.V."/>
            <person name="Spatafora J.W."/>
            <person name="Magnuson J.K."/>
            <person name="Baker S.E."/>
            <person name="Pomraning K.R."/>
        </authorList>
    </citation>
    <scope>NUCLEOTIDE SEQUENCE [LARGE SCALE GENOMIC DNA]</scope>
    <source>
        <strain evidence="2">CBS 7786</strain>
    </source>
</reference>
<gene>
    <name evidence="1" type="ORF">V1525DRAFT_451099</name>
</gene>
<dbReference type="Proteomes" id="UP001433508">
    <property type="component" value="Unassembled WGS sequence"/>
</dbReference>
<accession>A0ACC3SYD3</accession>
<dbReference type="EMBL" id="MU971382">
    <property type="protein sequence ID" value="KAK9236667.1"/>
    <property type="molecule type" value="Genomic_DNA"/>
</dbReference>
<proteinExistence type="predicted"/>
<name>A0ACC3SYD3_LIPKO</name>
<organism evidence="1 2">
    <name type="scientific">Lipomyces kononenkoae</name>
    <name type="common">Yeast</name>
    <dbReference type="NCBI Taxonomy" id="34357"/>
    <lineage>
        <taxon>Eukaryota</taxon>
        <taxon>Fungi</taxon>
        <taxon>Dikarya</taxon>
        <taxon>Ascomycota</taxon>
        <taxon>Saccharomycotina</taxon>
        <taxon>Lipomycetes</taxon>
        <taxon>Lipomycetales</taxon>
        <taxon>Lipomycetaceae</taxon>
        <taxon>Lipomyces</taxon>
    </lineage>
</organism>
<protein>
    <submittedName>
        <fullName evidence="1">Uncharacterized protein</fullName>
    </submittedName>
</protein>
<evidence type="ECO:0000313" key="1">
    <source>
        <dbReference type="EMBL" id="KAK9236667.1"/>
    </source>
</evidence>
<comment type="caution">
    <text evidence="1">The sequence shown here is derived from an EMBL/GenBank/DDBJ whole genome shotgun (WGS) entry which is preliminary data.</text>
</comment>
<sequence length="301" mass="34857">MENLFKSCNKCLSNHGTHNFDASCPPLRIKATLSSAVLLDNDISVEMCTQTADRELPKRAVGLLRNDIFDCTGYYFQVRRVNERQDGPRFNLSCASAKERKSERDVSNSPPKEFFECCGEIHITFSKTQVLAIIIYEHNGHTESPKFHVTAEICKYIKEQRHLPPRQIYWNLIQLADEARFEKTELHTITGTKNQWERDSANDFRSAQLLIAERDGYHLIEGLQEPGVSLAFTTPSFSHKKYSRGKMTEIFIDSTFSTNKHGYELYCVLVEYDLVSFRYPQRQGRRQERHSLDTLVCCIER</sequence>
<keyword evidence="2" id="KW-1185">Reference proteome</keyword>
<evidence type="ECO:0000313" key="2">
    <source>
        <dbReference type="Proteomes" id="UP001433508"/>
    </source>
</evidence>